<sequence length="86" mass="10160">MKIISTQKEEKKLHDLYLSTIRLTEMPRSNMQTFESIQANYRRDRSVPDNATPTRGLRPLTNQPIANFRCIIALHLKRPDFLRYPC</sequence>
<proteinExistence type="predicted"/>
<gene>
    <name evidence="1" type="ORF">WN51_01973</name>
</gene>
<dbReference type="AlphaFoldDB" id="A0A0M9AAQ2"/>
<dbReference type="EMBL" id="KQ435698">
    <property type="protein sequence ID" value="KOX80685.1"/>
    <property type="molecule type" value="Genomic_DNA"/>
</dbReference>
<evidence type="ECO:0000313" key="2">
    <source>
        <dbReference type="Proteomes" id="UP000053105"/>
    </source>
</evidence>
<organism evidence="1 2">
    <name type="scientific">Melipona quadrifasciata</name>
    <dbReference type="NCBI Taxonomy" id="166423"/>
    <lineage>
        <taxon>Eukaryota</taxon>
        <taxon>Metazoa</taxon>
        <taxon>Ecdysozoa</taxon>
        <taxon>Arthropoda</taxon>
        <taxon>Hexapoda</taxon>
        <taxon>Insecta</taxon>
        <taxon>Pterygota</taxon>
        <taxon>Neoptera</taxon>
        <taxon>Endopterygota</taxon>
        <taxon>Hymenoptera</taxon>
        <taxon>Apocrita</taxon>
        <taxon>Aculeata</taxon>
        <taxon>Apoidea</taxon>
        <taxon>Anthophila</taxon>
        <taxon>Apidae</taxon>
        <taxon>Melipona</taxon>
    </lineage>
</organism>
<accession>A0A0M9AAQ2</accession>
<keyword evidence="2" id="KW-1185">Reference proteome</keyword>
<protein>
    <submittedName>
        <fullName evidence="1">Uncharacterized protein</fullName>
    </submittedName>
</protein>
<name>A0A0M9AAQ2_9HYME</name>
<reference evidence="1 2" key="1">
    <citation type="submission" date="2015-07" db="EMBL/GenBank/DDBJ databases">
        <title>The genome of Melipona quadrifasciata.</title>
        <authorList>
            <person name="Pan H."/>
            <person name="Kapheim K."/>
        </authorList>
    </citation>
    <scope>NUCLEOTIDE SEQUENCE [LARGE SCALE GENOMIC DNA]</scope>
    <source>
        <strain evidence="1">0111107301</strain>
        <tissue evidence="1">Whole body</tissue>
    </source>
</reference>
<evidence type="ECO:0000313" key="1">
    <source>
        <dbReference type="EMBL" id="KOX80685.1"/>
    </source>
</evidence>
<dbReference type="Proteomes" id="UP000053105">
    <property type="component" value="Unassembled WGS sequence"/>
</dbReference>